<dbReference type="Pfam" id="PF01661">
    <property type="entry name" value="Macro"/>
    <property type="match status" value="1"/>
</dbReference>
<sequence length="160" mass="18020">MQSRMQTITNTVNCVGIMGKGVALKFKNAHLANFADYEQRCRRNEVHPGVPYVFAADPKRNKPSLELVLNFPTKDHWRNPSRLEWVENGLQVLAAEYRDWGIKSLALPPLGCGNGGLAWSQVWPLIERHLSALPIDIEVWVPEGEESDEADEPQLDLFSG</sequence>
<feature type="domain" description="Macro" evidence="2">
    <location>
        <begin position="1"/>
        <end position="160"/>
    </location>
</feature>
<dbReference type="RefSeq" id="WP_091114994.1">
    <property type="nucleotide sequence ID" value="NZ_FOQG01000013.1"/>
</dbReference>
<organism evidence="3 4">
    <name type="scientific">Nocardioides psychrotolerans</name>
    <dbReference type="NCBI Taxonomy" id="1005945"/>
    <lineage>
        <taxon>Bacteria</taxon>
        <taxon>Bacillati</taxon>
        <taxon>Actinomycetota</taxon>
        <taxon>Actinomycetes</taxon>
        <taxon>Propionibacteriales</taxon>
        <taxon>Nocardioidaceae</taxon>
        <taxon>Nocardioides</taxon>
    </lineage>
</organism>
<comment type="catalytic activity">
    <reaction evidence="1">
        <text>an N-(ADP-alpha-D-ribosyl)-thymidine in DNA + H2O = a thymidine in DNA + ADP-D-ribose</text>
        <dbReference type="Rhea" id="RHEA:71655"/>
        <dbReference type="Rhea" id="RHEA-COMP:13556"/>
        <dbReference type="Rhea" id="RHEA-COMP:18051"/>
        <dbReference type="ChEBI" id="CHEBI:15377"/>
        <dbReference type="ChEBI" id="CHEBI:57967"/>
        <dbReference type="ChEBI" id="CHEBI:137386"/>
        <dbReference type="ChEBI" id="CHEBI:191199"/>
    </reaction>
    <physiologicalReaction direction="left-to-right" evidence="1">
        <dbReference type="Rhea" id="RHEA:71656"/>
    </physiologicalReaction>
</comment>
<dbReference type="InterPro" id="IPR043472">
    <property type="entry name" value="Macro_dom-like"/>
</dbReference>
<dbReference type="STRING" id="1005945.SAMN05216561_1136"/>
<keyword evidence="4" id="KW-1185">Reference proteome</keyword>
<name>A0A1I3L2M4_9ACTN</name>
<accession>A0A1I3L2M4</accession>
<evidence type="ECO:0000256" key="1">
    <source>
        <dbReference type="ARBA" id="ARBA00035885"/>
    </source>
</evidence>
<dbReference type="InterPro" id="IPR002589">
    <property type="entry name" value="Macro_dom"/>
</dbReference>
<dbReference type="GO" id="GO:0140291">
    <property type="term" value="P:peptidyl-glutamate ADP-deribosylation"/>
    <property type="evidence" value="ECO:0007669"/>
    <property type="project" value="TreeGrafter"/>
</dbReference>
<dbReference type="PROSITE" id="PS51154">
    <property type="entry name" value="MACRO"/>
    <property type="match status" value="1"/>
</dbReference>
<evidence type="ECO:0000313" key="3">
    <source>
        <dbReference type="EMBL" id="SFI78983.1"/>
    </source>
</evidence>
<reference evidence="3 4" key="1">
    <citation type="submission" date="2016-10" db="EMBL/GenBank/DDBJ databases">
        <authorList>
            <person name="de Groot N.N."/>
        </authorList>
    </citation>
    <scope>NUCLEOTIDE SEQUENCE [LARGE SCALE GENOMIC DNA]</scope>
    <source>
        <strain evidence="3 4">CGMCC 1.11156</strain>
    </source>
</reference>
<dbReference type="OrthoDB" id="9780211at2"/>
<evidence type="ECO:0000313" key="4">
    <source>
        <dbReference type="Proteomes" id="UP000198649"/>
    </source>
</evidence>
<dbReference type="Proteomes" id="UP000198649">
    <property type="component" value="Unassembled WGS sequence"/>
</dbReference>
<protein>
    <submittedName>
        <fullName evidence="3">O-acetyl-ADP-ribose deacetylase (Regulator of RNase III), contains Macro domain</fullName>
    </submittedName>
</protein>
<dbReference type="AlphaFoldDB" id="A0A1I3L2M4"/>
<dbReference type="PANTHER" id="PTHR12521">
    <property type="entry name" value="PROTEIN C6ORF130"/>
    <property type="match status" value="1"/>
</dbReference>
<proteinExistence type="predicted"/>
<dbReference type="SUPFAM" id="SSF52949">
    <property type="entry name" value="Macro domain-like"/>
    <property type="match status" value="1"/>
</dbReference>
<dbReference type="PANTHER" id="PTHR12521:SF0">
    <property type="entry name" value="ADP-RIBOSE GLYCOHYDROLASE OARD1"/>
    <property type="match status" value="1"/>
</dbReference>
<dbReference type="CDD" id="cd02901">
    <property type="entry name" value="Macro_Poa1p-like"/>
    <property type="match status" value="1"/>
</dbReference>
<gene>
    <name evidence="3" type="ORF">SAMN05216561_1136</name>
</gene>
<dbReference type="InterPro" id="IPR050892">
    <property type="entry name" value="ADP-ribose_metab_enzymes"/>
</dbReference>
<evidence type="ECO:0000259" key="2">
    <source>
        <dbReference type="PROSITE" id="PS51154"/>
    </source>
</evidence>
<dbReference type="Gene3D" id="3.40.220.10">
    <property type="entry name" value="Leucine Aminopeptidase, subunit E, domain 1"/>
    <property type="match status" value="1"/>
</dbReference>
<dbReference type="EMBL" id="FOQG01000013">
    <property type="protein sequence ID" value="SFI78983.1"/>
    <property type="molecule type" value="Genomic_DNA"/>
</dbReference>